<evidence type="ECO:0000313" key="8">
    <source>
        <dbReference type="EMBL" id="RAK60655.1"/>
    </source>
</evidence>
<dbReference type="InterPro" id="IPR036259">
    <property type="entry name" value="MFS_trans_sf"/>
</dbReference>
<accession>A0A328B2A5</accession>
<evidence type="ECO:0000256" key="2">
    <source>
        <dbReference type="ARBA" id="ARBA00022448"/>
    </source>
</evidence>
<feature type="domain" description="Major facilitator superfamily (MFS) profile" evidence="7">
    <location>
        <begin position="19"/>
        <end position="422"/>
    </location>
</feature>
<keyword evidence="9" id="KW-1185">Reference proteome</keyword>
<dbReference type="GO" id="GO:0022857">
    <property type="term" value="F:transmembrane transporter activity"/>
    <property type="evidence" value="ECO:0007669"/>
    <property type="project" value="InterPro"/>
</dbReference>
<comment type="caution">
    <text evidence="8">The sequence shown here is derived from an EMBL/GenBank/DDBJ whole genome shotgun (WGS) entry which is preliminary data.</text>
</comment>
<proteinExistence type="predicted"/>
<comment type="subcellular location">
    <subcellularLocation>
        <location evidence="1">Membrane</location>
        <topology evidence="1">Multi-pass membrane protein</topology>
    </subcellularLocation>
</comment>
<dbReference type="Proteomes" id="UP000249842">
    <property type="component" value="Unassembled WGS sequence"/>
</dbReference>
<feature type="transmembrane region" description="Helical" evidence="6">
    <location>
        <begin position="14"/>
        <end position="32"/>
    </location>
</feature>
<dbReference type="AlphaFoldDB" id="A0A328B2A5"/>
<dbReference type="Pfam" id="PF07690">
    <property type="entry name" value="MFS_1"/>
    <property type="match status" value="1"/>
</dbReference>
<dbReference type="PROSITE" id="PS50850">
    <property type="entry name" value="MFS"/>
    <property type="match status" value="1"/>
</dbReference>
<feature type="transmembrane region" description="Helical" evidence="6">
    <location>
        <begin position="174"/>
        <end position="194"/>
    </location>
</feature>
<dbReference type="PANTHER" id="PTHR23505:SF79">
    <property type="entry name" value="PROTEIN SPINSTER"/>
    <property type="match status" value="1"/>
</dbReference>
<keyword evidence="3 6" id="KW-0812">Transmembrane</keyword>
<dbReference type="SUPFAM" id="SSF103473">
    <property type="entry name" value="MFS general substrate transporter"/>
    <property type="match status" value="1"/>
</dbReference>
<dbReference type="InterPro" id="IPR011701">
    <property type="entry name" value="MFS"/>
</dbReference>
<dbReference type="GO" id="GO:0016020">
    <property type="term" value="C:membrane"/>
    <property type="evidence" value="ECO:0007669"/>
    <property type="project" value="UniProtKB-SubCell"/>
</dbReference>
<keyword evidence="5 6" id="KW-0472">Membrane</keyword>
<keyword evidence="4 6" id="KW-1133">Transmembrane helix</keyword>
<evidence type="ECO:0000256" key="5">
    <source>
        <dbReference type="ARBA" id="ARBA00023136"/>
    </source>
</evidence>
<gene>
    <name evidence="8" type="ORF">DJ021_12965</name>
</gene>
<dbReference type="EMBL" id="QFYP01000001">
    <property type="protein sequence ID" value="RAK60655.1"/>
    <property type="molecule type" value="Genomic_DNA"/>
</dbReference>
<feature type="transmembrane region" description="Helical" evidence="6">
    <location>
        <begin position="302"/>
        <end position="322"/>
    </location>
</feature>
<feature type="transmembrane region" description="Helical" evidence="6">
    <location>
        <begin position="231"/>
        <end position="249"/>
    </location>
</feature>
<feature type="transmembrane region" description="Helical" evidence="6">
    <location>
        <begin position="398"/>
        <end position="419"/>
    </location>
</feature>
<evidence type="ECO:0000256" key="6">
    <source>
        <dbReference type="SAM" id="Phobius"/>
    </source>
</evidence>
<evidence type="ECO:0000256" key="3">
    <source>
        <dbReference type="ARBA" id="ARBA00022692"/>
    </source>
</evidence>
<feature type="transmembrane region" description="Helical" evidence="6">
    <location>
        <begin position="145"/>
        <end position="168"/>
    </location>
</feature>
<evidence type="ECO:0000313" key="9">
    <source>
        <dbReference type="Proteomes" id="UP000249842"/>
    </source>
</evidence>
<name>A0A328B2A5_9CAUL</name>
<organism evidence="8 9">
    <name type="scientific">Phenylobacterium hankyongense</name>
    <dbReference type="NCBI Taxonomy" id="1813876"/>
    <lineage>
        <taxon>Bacteria</taxon>
        <taxon>Pseudomonadati</taxon>
        <taxon>Pseudomonadota</taxon>
        <taxon>Alphaproteobacteria</taxon>
        <taxon>Caulobacterales</taxon>
        <taxon>Caulobacteraceae</taxon>
        <taxon>Phenylobacterium</taxon>
    </lineage>
</organism>
<dbReference type="InterPro" id="IPR044770">
    <property type="entry name" value="MFS_spinster-like"/>
</dbReference>
<evidence type="ECO:0000259" key="7">
    <source>
        <dbReference type="PROSITE" id="PS50850"/>
    </source>
</evidence>
<feature type="transmembrane region" description="Helical" evidence="6">
    <location>
        <begin position="328"/>
        <end position="350"/>
    </location>
</feature>
<dbReference type="CDD" id="cd17328">
    <property type="entry name" value="MFS_spinster_like"/>
    <property type="match status" value="1"/>
</dbReference>
<keyword evidence="2" id="KW-0813">Transport</keyword>
<reference evidence="9" key="1">
    <citation type="submission" date="2018-05" db="EMBL/GenBank/DDBJ databases">
        <authorList>
            <person name="Li X."/>
        </authorList>
    </citation>
    <scope>NUCLEOTIDE SEQUENCE [LARGE SCALE GENOMIC DNA]</scope>
    <source>
        <strain evidence="9">HKS-05</strain>
    </source>
</reference>
<feature type="transmembrane region" description="Helical" evidence="6">
    <location>
        <begin position="362"/>
        <end position="386"/>
    </location>
</feature>
<dbReference type="Gene3D" id="1.20.1250.20">
    <property type="entry name" value="MFS general substrate transporter like domains"/>
    <property type="match status" value="2"/>
</dbReference>
<sequence>MTAAAAPGARTSTGYRYVVVWFLAIVYTFNFMDRQIMSILAEPIRKDLGLSDTQLGMLTGLAFAAFYTTFGIPVAWLADRARRVWIMAAACGIWSVFTAACGLATNFTQLALARVFVGVGEAGGSPPSYSLISDYFPPKERGTGLAIYSLGVPAGSMVGSALGGWVAANHGWRMAFFVVGLPGVLLALLLLVVVREPKRGGLDALAAGHAAHPPSPPIGAAIASFFANRTLVLTAISSGLSAFVGYAMLSWNPAFLIRVKEMSLKDVAVYYSLVMGITGMIGTFGAGFIVDRLGQIDRRWYAWVPAIAFTLSVPFFAGFLLAPNWRVALAFLAVPALMNNMYLAPAITVIQNAVAPAQRTVSSAILLFILNLVGLGGGPVFVGMISDHAKPQYGEHSLLIGLAALFPMIALTVGAHLAASLSIGRDKRLADAL</sequence>
<dbReference type="PANTHER" id="PTHR23505">
    <property type="entry name" value="SPINSTER"/>
    <property type="match status" value="1"/>
</dbReference>
<protein>
    <submittedName>
        <fullName evidence="8">MFS transporter</fullName>
    </submittedName>
</protein>
<feature type="transmembrane region" description="Helical" evidence="6">
    <location>
        <begin position="269"/>
        <end position="290"/>
    </location>
</feature>
<dbReference type="InterPro" id="IPR020846">
    <property type="entry name" value="MFS_dom"/>
</dbReference>
<dbReference type="OrthoDB" id="7497327at2"/>
<feature type="transmembrane region" description="Helical" evidence="6">
    <location>
        <begin position="53"/>
        <end position="78"/>
    </location>
</feature>
<feature type="transmembrane region" description="Helical" evidence="6">
    <location>
        <begin position="84"/>
        <end position="104"/>
    </location>
</feature>
<evidence type="ECO:0000256" key="1">
    <source>
        <dbReference type="ARBA" id="ARBA00004141"/>
    </source>
</evidence>
<dbReference type="RefSeq" id="WP_111457947.1">
    <property type="nucleotide sequence ID" value="NZ_QFYP01000001.1"/>
</dbReference>
<evidence type="ECO:0000256" key="4">
    <source>
        <dbReference type="ARBA" id="ARBA00022989"/>
    </source>
</evidence>